<dbReference type="EMBL" id="WIGN01000441">
    <property type="protein sequence ID" value="KAF6793052.1"/>
    <property type="molecule type" value="Genomic_DNA"/>
</dbReference>
<evidence type="ECO:0000313" key="2">
    <source>
        <dbReference type="EMBL" id="KAF6793052.1"/>
    </source>
</evidence>
<reference evidence="2 3" key="1">
    <citation type="journal article" date="2020" name="Phytopathology">
        <title>Genome Sequence Resources of Colletotrichum truncatum, C. plurivorum, C. musicola, and C. sojae: Four Species Pathogenic to Soybean (Glycine max).</title>
        <authorList>
            <person name="Rogerio F."/>
            <person name="Boufleur T.R."/>
            <person name="Ciampi-Guillardi M."/>
            <person name="Sukno S.A."/>
            <person name="Thon M.R."/>
            <person name="Massola Junior N.S."/>
            <person name="Baroncelli R."/>
        </authorList>
    </citation>
    <scope>NUCLEOTIDE SEQUENCE [LARGE SCALE GENOMIC DNA]</scope>
    <source>
        <strain evidence="2 3">LFN0009</strain>
    </source>
</reference>
<dbReference type="AlphaFoldDB" id="A0A8H6IRK2"/>
<keyword evidence="3" id="KW-1185">Reference proteome</keyword>
<dbReference type="Proteomes" id="UP000652219">
    <property type="component" value="Unassembled WGS sequence"/>
</dbReference>
<gene>
    <name evidence="2" type="ORF">CSOJ01_14021</name>
</gene>
<feature type="compositionally biased region" description="Polar residues" evidence="1">
    <location>
        <begin position="10"/>
        <end position="35"/>
    </location>
</feature>
<sequence length="220" mass="24708">MTKAKRSSARARNQPRSLSSLDSTPSAPLSDSSGSIPILRFENQAAWEAWLEDNHTETSGAWLQIAKKDAENPTVTYDEAVDAALCFGWIDGQAKTHDAHHYIRRFTPRRRGSLWSKRNVDKVSVLTDAGRMRPSGQAEVDAAKGDGRWARAYSAASIQEVPLDFQTALEGNAKARLFFEALNKTQRYAFLWRIETVKRAETRRRKIGEFVGLLAENKTL</sequence>
<organism evidence="2 3">
    <name type="scientific">Colletotrichum sojae</name>
    <dbReference type="NCBI Taxonomy" id="2175907"/>
    <lineage>
        <taxon>Eukaryota</taxon>
        <taxon>Fungi</taxon>
        <taxon>Dikarya</taxon>
        <taxon>Ascomycota</taxon>
        <taxon>Pezizomycotina</taxon>
        <taxon>Sordariomycetes</taxon>
        <taxon>Hypocreomycetidae</taxon>
        <taxon>Glomerellales</taxon>
        <taxon>Glomerellaceae</taxon>
        <taxon>Colletotrichum</taxon>
        <taxon>Colletotrichum orchidearum species complex</taxon>
    </lineage>
</organism>
<proteinExistence type="predicted"/>
<protein>
    <recommendedName>
        <fullName evidence="4">Bacteriocin-protection protein</fullName>
    </recommendedName>
</protein>
<dbReference type="Pfam" id="PF13376">
    <property type="entry name" value="OmdA"/>
    <property type="match status" value="1"/>
</dbReference>
<comment type="caution">
    <text evidence="2">The sequence shown here is derived from an EMBL/GenBank/DDBJ whole genome shotgun (WGS) entry which is preliminary data.</text>
</comment>
<evidence type="ECO:0000313" key="3">
    <source>
        <dbReference type="Proteomes" id="UP000652219"/>
    </source>
</evidence>
<feature type="region of interest" description="Disordered" evidence="1">
    <location>
        <begin position="1"/>
        <end position="35"/>
    </location>
</feature>
<accession>A0A8H6IRK2</accession>
<evidence type="ECO:0000256" key="1">
    <source>
        <dbReference type="SAM" id="MobiDB-lite"/>
    </source>
</evidence>
<evidence type="ECO:0008006" key="4">
    <source>
        <dbReference type="Google" id="ProtNLM"/>
    </source>
</evidence>
<name>A0A8H6IRK2_9PEZI</name>